<dbReference type="EMBL" id="UINC01135493">
    <property type="protein sequence ID" value="SVD19673.1"/>
    <property type="molecule type" value="Genomic_DNA"/>
</dbReference>
<organism evidence="1">
    <name type="scientific">marine metagenome</name>
    <dbReference type="NCBI Taxonomy" id="408172"/>
    <lineage>
        <taxon>unclassified sequences</taxon>
        <taxon>metagenomes</taxon>
        <taxon>ecological metagenomes</taxon>
    </lineage>
</organism>
<name>A0A382TCB5_9ZZZZ</name>
<reference evidence="1" key="1">
    <citation type="submission" date="2018-05" db="EMBL/GenBank/DDBJ databases">
        <authorList>
            <person name="Lanie J.A."/>
            <person name="Ng W.-L."/>
            <person name="Kazmierczak K.M."/>
            <person name="Andrzejewski T.M."/>
            <person name="Davidsen T.M."/>
            <person name="Wayne K.J."/>
            <person name="Tettelin H."/>
            <person name="Glass J.I."/>
            <person name="Rusch D."/>
            <person name="Podicherti R."/>
            <person name="Tsui H.-C.T."/>
            <person name="Winkler M.E."/>
        </authorList>
    </citation>
    <scope>NUCLEOTIDE SEQUENCE</scope>
</reference>
<evidence type="ECO:0000313" key="1">
    <source>
        <dbReference type="EMBL" id="SVD19673.1"/>
    </source>
</evidence>
<sequence>MSISEVRGGFTKDNPFFAPLSINVN</sequence>
<feature type="non-terminal residue" evidence="1">
    <location>
        <position position="25"/>
    </location>
</feature>
<accession>A0A382TCB5</accession>
<dbReference type="AlphaFoldDB" id="A0A382TCB5"/>
<proteinExistence type="predicted"/>
<protein>
    <submittedName>
        <fullName evidence="1">Uncharacterized protein</fullName>
    </submittedName>
</protein>
<gene>
    <name evidence="1" type="ORF">METZ01_LOCUS372527</name>
</gene>